<dbReference type="EMBL" id="PGEX01000001">
    <property type="protein sequence ID" value="PJJ40946.1"/>
    <property type="molecule type" value="Genomic_DNA"/>
</dbReference>
<evidence type="ECO:0000256" key="1">
    <source>
        <dbReference type="ARBA" id="ARBA00022729"/>
    </source>
</evidence>
<evidence type="ECO:0000313" key="6">
    <source>
        <dbReference type="EMBL" id="PJJ40946.1"/>
    </source>
</evidence>
<evidence type="ECO:0000313" key="7">
    <source>
        <dbReference type="Proteomes" id="UP000231134"/>
    </source>
</evidence>
<accession>A0A2M9A5F4</accession>
<dbReference type="Pfam" id="PF00150">
    <property type="entry name" value="Cellulase"/>
    <property type="match status" value="1"/>
</dbReference>
<evidence type="ECO:0000256" key="3">
    <source>
        <dbReference type="ARBA" id="ARBA00023295"/>
    </source>
</evidence>
<comment type="caution">
    <text evidence="6">The sequence shown here is derived from an EMBL/GenBank/DDBJ whole genome shotgun (WGS) entry which is preliminary data.</text>
</comment>
<dbReference type="InterPro" id="IPR050386">
    <property type="entry name" value="Glycosyl_hydrolase_5"/>
</dbReference>
<dbReference type="GO" id="GO:0005576">
    <property type="term" value="C:extracellular region"/>
    <property type="evidence" value="ECO:0007669"/>
    <property type="project" value="TreeGrafter"/>
</dbReference>
<dbReference type="GO" id="GO:0009251">
    <property type="term" value="P:glucan catabolic process"/>
    <property type="evidence" value="ECO:0007669"/>
    <property type="project" value="TreeGrafter"/>
</dbReference>
<evidence type="ECO:0000256" key="4">
    <source>
        <dbReference type="RuleBase" id="RU361153"/>
    </source>
</evidence>
<dbReference type="Proteomes" id="UP000231134">
    <property type="component" value="Unassembled WGS sequence"/>
</dbReference>
<comment type="similarity">
    <text evidence="4">Belongs to the glycosyl hydrolase 5 (cellulase A) family.</text>
</comment>
<keyword evidence="3 4" id="KW-0326">Glycosidase</keyword>
<reference evidence="6 7" key="1">
    <citation type="submission" date="2017-11" db="EMBL/GenBank/DDBJ databases">
        <title>Animal gut microbial communities from fecal samples from Wisconsin, USA.</title>
        <authorList>
            <person name="Neumann A."/>
        </authorList>
    </citation>
    <scope>NUCLEOTIDE SEQUENCE [LARGE SCALE GENOMIC DNA]</scope>
    <source>
        <strain evidence="6 7">UWS3</strain>
    </source>
</reference>
<dbReference type="SUPFAM" id="SSF51445">
    <property type="entry name" value="(Trans)glycosidases"/>
    <property type="match status" value="1"/>
</dbReference>
<sequence>MEKILMPLLGFAITTMVACSSDSGQLSAVESSSSAESSATVVAVDYSLGRAMNARLGRGINLGNSWDSKSYADDVPEEPYNFGYNDDLDGGWGNPIKDGDFEIVKNAGFNSVRIPVRWQHNSNPTTHEVNPERLAGVMEDVQLALNQGLAVIVDFHWYQELMNAANDYTNDPTNNAAAYEAEKTHFLAIWAQVATALNVFPDSMLVLEILNEPTIKDATVLNDVMLSAYNVIRSAAPGKTIMFESYHAAKFNDIGALQLPQDGNIIFSGHYYEPYTYTHAGHGYTCAGDETYSTTATTDFPKYVALAQSLYPDVNGGHIPMNMGEFGVAAGARSSCGEAKGPSDKYWALWSKKTIAAAEKYGMSWTYWGFTKVGGFEAYDRYNNTWYTGILDALFQN</sequence>
<dbReference type="RefSeq" id="WP_241899448.1">
    <property type="nucleotide sequence ID" value="NZ_JAXFBG010000025.1"/>
</dbReference>
<evidence type="ECO:0000259" key="5">
    <source>
        <dbReference type="Pfam" id="PF00150"/>
    </source>
</evidence>
<gene>
    <name evidence="6" type="ORF">BGX16_0898</name>
</gene>
<evidence type="ECO:0000256" key="2">
    <source>
        <dbReference type="ARBA" id="ARBA00022801"/>
    </source>
</evidence>
<proteinExistence type="inferred from homology"/>
<dbReference type="PANTHER" id="PTHR31297">
    <property type="entry name" value="GLUCAN ENDO-1,6-BETA-GLUCOSIDASE B"/>
    <property type="match status" value="1"/>
</dbReference>
<organism evidence="6 7">
    <name type="scientific">Hallerella succinigenes</name>
    <dbReference type="NCBI Taxonomy" id="1896222"/>
    <lineage>
        <taxon>Bacteria</taxon>
        <taxon>Pseudomonadati</taxon>
        <taxon>Fibrobacterota</taxon>
        <taxon>Fibrobacteria</taxon>
        <taxon>Fibrobacterales</taxon>
        <taxon>Fibrobacteraceae</taxon>
        <taxon>Hallerella</taxon>
    </lineage>
</organism>
<keyword evidence="1" id="KW-0732">Signal</keyword>
<dbReference type="Gene3D" id="3.20.20.80">
    <property type="entry name" value="Glycosidases"/>
    <property type="match status" value="1"/>
</dbReference>
<dbReference type="InterPro" id="IPR017853">
    <property type="entry name" value="GH"/>
</dbReference>
<dbReference type="GO" id="GO:0008422">
    <property type="term" value="F:beta-glucosidase activity"/>
    <property type="evidence" value="ECO:0007669"/>
    <property type="project" value="TreeGrafter"/>
</dbReference>
<keyword evidence="7" id="KW-1185">Reference proteome</keyword>
<dbReference type="PROSITE" id="PS51257">
    <property type="entry name" value="PROKAR_LIPOPROTEIN"/>
    <property type="match status" value="1"/>
</dbReference>
<dbReference type="AlphaFoldDB" id="A0A2M9A5F4"/>
<feature type="domain" description="Glycoside hydrolase family 5" evidence="5">
    <location>
        <begin position="87"/>
        <end position="370"/>
    </location>
</feature>
<protein>
    <submittedName>
        <fullName evidence="6">Endoglucanase</fullName>
    </submittedName>
</protein>
<dbReference type="PANTHER" id="PTHR31297:SF17">
    <property type="entry name" value="ENDOGLUCANASE"/>
    <property type="match status" value="1"/>
</dbReference>
<keyword evidence="2 4" id="KW-0378">Hydrolase</keyword>
<dbReference type="InterPro" id="IPR001547">
    <property type="entry name" value="Glyco_hydro_5"/>
</dbReference>
<dbReference type="GO" id="GO:0009986">
    <property type="term" value="C:cell surface"/>
    <property type="evidence" value="ECO:0007669"/>
    <property type="project" value="TreeGrafter"/>
</dbReference>
<name>A0A2M9A5F4_9BACT</name>